<evidence type="ECO:0000313" key="1">
    <source>
        <dbReference type="EMBL" id="AYF99684.1"/>
    </source>
</evidence>
<dbReference type="GO" id="GO:0004427">
    <property type="term" value="F:inorganic diphosphate phosphatase activity"/>
    <property type="evidence" value="ECO:0007669"/>
    <property type="project" value="InterPro"/>
</dbReference>
<proteinExistence type="predicted"/>
<name>A0A387B7E1_9LACT</name>
<dbReference type="SUPFAM" id="SSF50324">
    <property type="entry name" value="Inorganic pyrophosphatase"/>
    <property type="match status" value="1"/>
</dbReference>
<accession>A0A387B7E1</accession>
<keyword evidence="2" id="KW-1185">Reference proteome</keyword>
<organism evidence="1 2">
    <name type="scientific">Lactococcus allomyrinae</name>
    <dbReference type="NCBI Taxonomy" id="2419773"/>
    <lineage>
        <taxon>Bacteria</taxon>
        <taxon>Bacillati</taxon>
        <taxon>Bacillota</taxon>
        <taxon>Bacilli</taxon>
        <taxon>Lactobacillales</taxon>
        <taxon>Streptococcaceae</taxon>
        <taxon>Lactococcus</taxon>
    </lineage>
</organism>
<dbReference type="KEGG" id="lact:D7I46_00400"/>
<dbReference type="AlphaFoldDB" id="A0A387B7E1"/>
<dbReference type="Gene3D" id="3.90.80.10">
    <property type="entry name" value="Inorganic pyrophosphatase"/>
    <property type="match status" value="1"/>
</dbReference>
<dbReference type="GO" id="GO:0005737">
    <property type="term" value="C:cytoplasm"/>
    <property type="evidence" value="ECO:0007669"/>
    <property type="project" value="InterPro"/>
</dbReference>
<dbReference type="GO" id="GO:0006796">
    <property type="term" value="P:phosphate-containing compound metabolic process"/>
    <property type="evidence" value="ECO:0007669"/>
    <property type="project" value="InterPro"/>
</dbReference>
<sequence>MKLYTIKIDRPIGHNHHGTIYPVNYGYVPELIAGDDEEQDVYILSRLTENQIPLTEFTGKLTAIIHRKNDVEDKWVMTSEHETFTKEEIFAQTYFMEQYFDSEIELL</sequence>
<dbReference type="RefSeq" id="WP_120771074.1">
    <property type="nucleotide sequence ID" value="NZ_CP032627.1"/>
</dbReference>
<dbReference type="EMBL" id="CP032627">
    <property type="protein sequence ID" value="AYF99684.1"/>
    <property type="molecule type" value="Genomic_DNA"/>
</dbReference>
<dbReference type="OrthoDB" id="5187599at2"/>
<reference evidence="1 2" key="1">
    <citation type="submission" date="2018-09" db="EMBL/GenBank/DDBJ databases">
        <title>Genome sequencing of strain 1JSPR-7.</title>
        <authorList>
            <person name="Heo J."/>
            <person name="Kim S.-J."/>
            <person name="Kwon S.-W."/>
        </authorList>
    </citation>
    <scope>NUCLEOTIDE SEQUENCE [LARGE SCALE GENOMIC DNA]</scope>
    <source>
        <strain evidence="1 2">1JSPR-7</strain>
    </source>
</reference>
<gene>
    <name evidence="1" type="ORF">D7I46_00400</name>
</gene>
<dbReference type="GO" id="GO:0000287">
    <property type="term" value="F:magnesium ion binding"/>
    <property type="evidence" value="ECO:0007669"/>
    <property type="project" value="InterPro"/>
</dbReference>
<dbReference type="Proteomes" id="UP000269374">
    <property type="component" value="Chromosome"/>
</dbReference>
<protein>
    <submittedName>
        <fullName evidence="1">Inorganic pyrophosphatase</fullName>
    </submittedName>
</protein>
<dbReference type="InterPro" id="IPR036649">
    <property type="entry name" value="Pyrophosphatase_sf"/>
</dbReference>
<evidence type="ECO:0000313" key="2">
    <source>
        <dbReference type="Proteomes" id="UP000269374"/>
    </source>
</evidence>